<evidence type="ECO:0000256" key="1">
    <source>
        <dbReference type="SAM" id="MobiDB-lite"/>
    </source>
</evidence>
<accession>A0A6J6TS59</accession>
<gene>
    <name evidence="2" type="ORF">UFOPK2766_01540</name>
</gene>
<proteinExistence type="predicted"/>
<dbReference type="EMBL" id="CAEZYU010000075">
    <property type="protein sequence ID" value="CAB4749099.1"/>
    <property type="molecule type" value="Genomic_DNA"/>
</dbReference>
<evidence type="ECO:0000313" key="2">
    <source>
        <dbReference type="EMBL" id="CAB4749099.1"/>
    </source>
</evidence>
<reference evidence="2" key="1">
    <citation type="submission" date="2020-05" db="EMBL/GenBank/DDBJ databases">
        <authorList>
            <person name="Chiriac C."/>
            <person name="Salcher M."/>
            <person name="Ghai R."/>
            <person name="Kavagutti S V."/>
        </authorList>
    </citation>
    <scope>NUCLEOTIDE SEQUENCE</scope>
</reference>
<name>A0A6J6TS59_9ZZZZ</name>
<sequence>MWFGKNYGTLDMSVEAQIERVRMCVSELGYNPWDVYAELRDEDGCTFTVNNGKYWPHWVIWKARELSLVAEPACYVCGSQQLPASCEATVRLVEDCGRDRTGDQGRPWTQGAFPRRGATRP</sequence>
<dbReference type="AlphaFoldDB" id="A0A6J6TS59"/>
<protein>
    <submittedName>
        <fullName evidence="2">Unannotated protein</fullName>
    </submittedName>
</protein>
<organism evidence="2">
    <name type="scientific">freshwater metagenome</name>
    <dbReference type="NCBI Taxonomy" id="449393"/>
    <lineage>
        <taxon>unclassified sequences</taxon>
        <taxon>metagenomes</taxon>
        <taxon>ecological metagenomes</taxon>
    </lineage>
</organism>
<feature type="region of interest" description="Disordered" evidence="1">
    <location>
        <begin position="98"/>
        <end position="121"/>
    </location>
</feature>